<dbReference type="Pfam" id="PF02152">
    <property type="entry name" value="FolB"/>
    <property type="match status" value="1"/>
</dbReference>
<reference evidence="11 12" key="1">
    <citation type="submission" date="2021-10" db="EMBL/GenBank/DDBJ databases">
        <title>Anaerobic single-cell dispensing facilitates the cultivation of human gut bacteria.</title>
        <authorList>
            <person name="Afrizal A."/>
        </authorList>
    </citation>
    <scope>NUCLEOTIDE SEQUENCE [LARGE SCALE GENOMIC DNA]</scope>
    <source>
        <strain evidence="11 12">CLA-AA-H224</strain>
    </source>
</reference>
<evidence type="ECO:0000256" key="5">
    <source>
        <dbReference type="ARBA" id="ARBA00022741"/>
    </source>
</evidence>
<protein>
    <recommendedName>
        <fullName evidence="9">Bifunctional folate synthesis protein</fullName>
    </recommendedName>
    <domain>
        <recommendedName>
            <fullName evidence="9">Dihydroneopterin aldolase</fullName>
            <shortName evidence="9">DHNA</shortName>
            <ecNumber evidence="9">4.1.2.25</ecNumber>
        </recommendedName>
        <alternativeName>
            <fullName evidence="9">7,8-dihydroneopterin aldolase</fullName>
        </alternativeName>
    </domain>
    <domain>
        <recommendedName>
            <fullName evidence="9">2-amino-4-hydroxy-6-hydroxymethyldihydropteridine pyrophosphokinase</fullName>
            <ecNumber evidence="9">2.7.6.3</ecNumber>
        </recommendedName>
        <alternativeName>
            <fullName evidence="9">6-hydroxymethyl-7,8-dihydropterin pyrophosphokinase</fullName>
            <shortName evidence="9">PPPK</shortName>
        </alternativeName>
        <alternativeName>
            <fullName evidence="9">7,8-dihydro-6-hydroxymethylpterin pyrophosphokinase</fullName>
            <shortName evidence="9">HPPK</shortName>
        </alternativeName>
    </domain>
</protein>
<dbReference type="CDD" id="cd00534">
    <property type="entry name" value="DHNA_DHNTPE"/>
    <property type="match status" value="1"/>
</dbReference>
<dbReference type="GO" id="GO:0016301">
    <property type="term" value="F:kinase activity"/>
    <property type="evidence" value="ECO:0007669"/>
    <property type="project" value="UniProtKB-KW"/>
</dbReference>
<keyword evidence="9" id="KW-0456">Lyase</keyword>
<dbReference type="GO" id="GO:0004150">
    <property type="term" value="F:dihydroneopterin aldolase activity"/>
    <property type="evidence" value="ECO:0007669"/>
    <property type="project" value="UniProtKB-UniRule"/>
</dbReference>
<dbReference type="InterPro" id="IPR000550">
    <property type="entry name" value="Hppk"/>
</dbReference>
<dbReference type="AlphaFoldDB" id="A0AAE3E4C4"/>
<evidence type="ECO:0000256" key="8">
    <source>
        <dbReference type="ARBA" id="ARBA00022909"/>
    </source>
</evidence>
<comment type="catalytic activity">
    <reaction evidence="9">
        <text>7,8-dihydroneopterin = 6-hydroxymethyl-7,8-dihydropterin + glycolaldehyde</text>
        <dbReference type="Rhea" id="RHEA:10540"/>
        <dbReference type="ChEBI" id="CHEBI:17001"/>
        <dbReference type="ChEBI" id="CHEBI:17071"/>
        <dbReference type="ChEBI" id="CHEBI:44841"/>
        <dbReference type="EC" id="4.1.2.25"/>
    </reaction>
</comment>
<evidence type="ECO:0000256" key="2">
    <source>
        <dbReference type="ARBA" id="ARBA00005051"/>
    </source>
</evidence>
<evidence type="ECO:0000256" key="9">
    <source>
        <dbReference type="RuleBase" id="RU362079"/>
    </source>
</evidence>
<feature type="domain" description="7,8-dihydro-6-hydroxymethylpterin-pyrophosphokinase" evidence="10">
    <location>
        <begin position="206"/>
        <end position="217"/>
    </location>
</feature>
<keyword evidence="7" id="KW-0067">ATP-binding</keyword>
<dbReference type="PANTHER" id="PTHR43071">
    <property type="entry name" value="2-AMINO-4-HYDROXY-6-HYDROXYMETHYLDIHYDROPTERIDINE PYROPHOSPHOKINASE"/>
    <property type="match status" value="1"/>
</dbReference>
<dbReference type="EC" id="4.1.2.25" evidence="9"/>
<dbReference type="EMBL" id="JAJEQN010000024">
    <property type="protein sequence ID" value="MCC2221992.1"/>
    <property type="molecule type" value="Genomic_DNA"/>
</dbReference>
<dbReference type="Pfam" id="PF01288">
    <property type="entry name" value="HPPK"/>
    <property type="match status" value="1"/>
</dbReference>
<evidence type="ECO:0000313" key="11">
    <source>
        <dbReference type="EMBL" id="MCC2221992.1"/>
    </source>
</evidence>
<dbReference type="PANTHER" id="PTHR43071:SF1">
    <property type="entry name" value="2-AMINO-4-HYDROXY-6-HYDROXYMETHYLDIHYDROPTERIDINE PYROPHOSPHOKINASE"/>
    <property type="match status" value="1"/>
</dbReference>
<organism evidence="11 12">
    <name type="scientific">Anthropogastromicrobium aceti</name>
    <dbReference type="NCBI Taxonomy" id="2981768"/>
    <lineage>
        <taxon>Bacteria</taxon>
        <taxon>Bacillati</taxon>
        <taxon>Bacillota</taxon>
        <taxon>Clostridia</taxon>
        <taxon>Lachnospirales</taxon>
        <taxon>Lachnospiraceae</taxon>
        <taxon>Anthropogastromicrobium</taxon>
    </lineage>
</organism>
<comment type="similarity">
    <text evidence="3">In the N-terminal section; belongs to the DHNA family.</text>
</comment>
<dbReference type="InterPro" id="IPR006157">
    <property type="entry name" value="FolB_dom"/>
</dbReference>
<comment type="pathway">
    <text evidence="2">Cofactor biosynthesis; tetrahydrofolate biosynthesis; 2-amino-4-hydroxy-6-hydroxymethyl-7,8-dihydropteridine diphosphate from 7,8-dihydroneopterin triphosphate: step 4/4.</text>
</comment>
<comment type="pathway">
    <text evidence="9">Cofactor biosynthesis; tetrahydrofolate biosynthesis; 2-amino-4-hydroxy-6-hydroxymethyl-7,8-dihydropteridine diphosphate from 7,8-dihydroneopterin triphosphate: step 3/4.</text>
</comment>
<dbReference type="InterPro" id="IPR006156">
    <property type="entry name" value="Dihydroneopterin_aldolase"/>
</dbReference>
<evidence type="ECO:0000256" key="7">
    <source>
        <dbReference type="ARBA" id="ARBA00022840"/>
    </source>
</evidence>
<dbReference type="SUPFAM" id="SSF55083">
    <property type="entry name" value="6-hydroxymethyl-7,8-dihydropterin pyrophosphokinase, HPPK"/>
    <property type="match status" value="1"/>
</dbReference>
<dbReference type="NCBIfam" id="TIGR00525">
    <property type="entry name" value="folB"/>
    <property type="match status" value="1"/>
</dbReference>
<keyword evidence="4 11" id="KW-0808">Transferase</keyword>
<keyword evidence="8 9" id="KW-0289">Folate biosynthesis</keyword>
<comment type="function">
    <text evidence="9">Catalyzes the conversion of 7,8-dihydroneopterin to 6-hydroxymethyl-7,8-dihydropterin.</text>
</comment>
<dbReference type="GO" id="GO:0046654">
    <property type="term" value="P:tetrahydrofolate biosynthetic process"/>
    <property type="evidence" value="ECO:0007669"/>
    <property type="project" value="UniProtKB-UniRule"/>
</dbReference>
<dbReference type="Gene3D" id="3.30.70.560">
    <property type="entry name" value="7,8-Dihydro-6-hydroxymethylpterin-pyrophosphokinase HPPK"/>
    <property type="match status" value="1"/>
</dbReference>
<proteinExistence type="inferred from homology"/>
<dbReference type="NCBIfam" id="TIGR00526">
    <property type="entry name" value="folB_dom"/>
    <property type="match status" value="1"/>
</dbReference>
<evidence type="ECO:0000256" key="4">
    <source>
        <dbReference type="ARBA" id="ARBA00022679"/>
    </source>
</evidence>
<accession>A0AAE3E4C4</accession>
<dbReference type="SMART" id="SM00905">
    <property type="entry name" value="FolB"/>
    <property type="match status" value="1"/>
</dbReference>
<gene>
    <name evidence="11" type="primary">folK</name>
    <name evidence="11" type="ORF">LKD48_10150</name>
</gene>
<sequence length="273" mass="30837">MDKIEIKGLEVFAHHGVYEEEQRLGQKFVVSAVLSLDTTAAAQTDDLDKTVNYGAISRQITQILQRENHKLLERAAAVTAEEILLTNPLINGITIKIEKPWAPVGLPLETVAVETTRKWHTAYIALGSNLGEKKNYLDVAIEELKAVKGIEIESVSDWIETEPYGYLDQPNFLNGCACLRTWLEPFALLDVLQSIEAKAGRERKIHWGPRTLDLDLLFYDDQILGTKRLIVPHPEIEKRSFVLVPMAQIAPWLRHPVSKSTIKQLLEELNAEQ</sequence>
<dbReference type="InterPro" id="IPR043133">
    <property type="entry name" value="GTP-CH-I_C/QueF"/>
</dbReference>
<dbReference type="SUPFAM" id="SSF55620">
    <property type="entry name" value="Tetrahydrobiopterin biosynthesis enzymes-like"/>
    <property type="match status" value="1"/>
</dbReference>
<dbReference type="CDD" id="cd00483">
    <property type="entry name" value="HPPK"/>
    <property type="match status" value="1"/>
</dbReference>
<comment type="similarity">
    <text evidence="9">Belongs to the DHNA family.</text>
</comment>
<comment type="caution">
    <text evidence="11">The sequence shown here is derived from an EMBL/GenBank/DDBJ whole genome shotgun (WGS) entry which is preliminary data.</text>
</comment>
<dbReference type="GO" id="GO:0046656">
    <property type="term" value="P:folic acid biosynthetic process"/>
    <property type="evidence" value="ECO:0007669"/>
    <property type="project" value="UniProtKB-UniRule"/>
</dbReference>
<keyword evidence="6" id="KW-0418">Kinase</keyword>
<evidence type="ECO:0000256" key="6">
    <source>
        <dbReference type="ARBA" id="ARBA00022777"/>
    </source>
</evidence>
<dbReference type="RefSeq" id="WP_118614015.1">
    <property type="nucleotide sequence ID" value="NZ_JAJEQN010000024.1"/>
</dbReference>
<keyword evidence="5" id="KW-0547">Nucleotide-binding</keyword>
<comment type="catalytic activity">
    <reaction evidence="1">
        <text>6-hydroxymethyl-7,8-dihydropterin + ATP = (7,8-dihydropterin-6-yl)methyl diphosphate + AMP + H(+)</text>
        <dbReference type="Rhea" id="RHEA:11412"/>
        <dbReference type="ChEBI" id="CHEBI:15378"/>
        <dbReference type="ChEBI" id="CHEBI:30616"/>
        <dbReference type="ChEBI" id="CHEBI:44841"/>
        <dbReference type="ChEBI" id="CHEBI:72950"/>
        <dbReference type="ChEBI" id="CHEBI:456215"/>
        <dbReference type="EC" id="2.7.6.3"/>
    </reaction>
</comment>
<evidence type="ECO:0000259" key="10">
    <source>
        <dbReference type="PROSITE" id="PS00794"/>
    </source>
</evidence>
<dbReference type="EC" id="2.7.6.3" evidence="9"/>
<dbReference type="GO" id="GO:0005524">
    <property type="term" value="F:ATP binding"/>
    <property type="evidence" value="ECO:0007669"/>
    <property type="project" value="UniProtKB-KW"/>
</dbReference>
<name>A0AAE3E4C4_9FIRM</name>
<dbReference type="GO" id="GO:0003848">
    <property type="term" value="F:2-amino-4-hydroxy-6-hydroxymethyldihydropteridine diphosphokinase activity"/>
    <property type="evidence" value="ECO:0007669"/>
    <property type="project" value="UniProtKB-EC"/>
</dbReference>
<dbReference type="Proteomes" id="UP001198200">
    <property type="component" value="Unassembled WGS sequence"/>
</dbReference>
<dbReference type="NCBIfam" id="TIGR01498">
    <property type="entry name" value="folK"/>
    <property type="match status" value="1"/>
</dbReference>
<evidence type="ECO:0000313" key="12">
    <source>
        <dbReference type="Proteomes" id="UP001198200"/>
    </source>
</evidence>
<keyword evidence="12" id="KW-1185">Reference proteome</keyword>
<dbReference type="InterPro" id="IPR035907">
    <property type="entry name" value="Hppk_sf"/>
</dbReference>
<evidence type="ECO:0000256" key="1">
    <source>
        <dbReference type="ARBA" id="ARBA00000198"/>
    </source>
</evidence>
<evidence type="ECO:0000256" key="3">
    <source>
        <dbReference type="ARBA" id="ARBA00009640"/>
    </source>
</evidence>
<dbReference type="PROSITE" id="PS00794">
    <property type="entry name" value="HPPK"/>
    <property type="match status" value="1"/>
</dbReference>
<dbReference type="Gene3D" id="3.30.1130.10">
    <property type="match status" value="1"/>
</dbReference>